<proteinExistence type="predicted"/>
<protein>
    <submittedName>
        <fullName evidence="1">Uncharacterized protein</fullName>
    </submittedName>
</protein>
<evidence type="ECO:0000313" key="1">
    <source>
        <dbReference type="EMBL" id="KAF2476019.1"/>
    </source>
</evidence>
<gene>
    <name evidence="1" type="ORF">BDR25DRAFT_350293</name>
</gene>
<reference evidence="1" key="1">
    <citation type="journal article" date="2020" name="Stud. Mycol.">
        <title>101 Dothideomycetes genomes: a test case for predicting lifestyles and emergence of pathogens.</title>
        <authorList>
            <person name="Haridas S."/>
            <person name="Albert R."/>
            <person name="Binder M."/>
            <person name="Bloem J."/>
            <person name="Labutti K."/>
            <person name="Salamov A."/>
            <person name="Andreopoulos B."/>
            <person name="Baker S."/>
            <person name="Barry K."/>
            <person name="Bills G."/>
            <person name="Bluhm B."/>
            <person name="Cannon C."/>
            <person name="Castanera R."/>
            <person name="Culley D."/>
            <person name="Daum C."/>
            <person name="Ezra D."/>
            <person name="Gonzalez J."/>
            <person name="Henrissat B."/>
            <person name="Kuo A."/>
            <person name="Liang C."/>
            <person name="Lipzen A."/>
            <person name="Lutzoni F."/>
            <person name="Magnuson J."/>
            <person name="Mondo S."/>
            <person name="Nolan M."/>
            <person name="Ohm R."/>
            <person name="Pangilinan J."/>
            <person name="Park H.-J."/>
            <person name="Ramirez L."/>
            <person name="Alfaro M."/>
            <person name="Sun H."/>
            <person name="Tritt A."/>
            <person name="Yoshinaga Y."/>
            <person name="Zwiers L.-H."/>
            <person name="Turgeon B."/>
            <person name="Goodwin S."/>
            <person name="Spatafora J."/>
            <person name="Crous P."/>
            <person name="Grigoriev I."/>
        </authorList>
    </citation>
    <scope>NUCLEOTIDE SEQUENCE</scope>
    <source>
        <strain evidence="1">ATCC 200398</strain>
    </source>
</reference>
<organism evidence="1 2">
    <name type="scientific">Lindgomyces ingoldianus</name>
    <dbReference type="NCBI Taxonomy" id="673940"/>
    <lineage>
        <taxon>Eukaryota</taxon>
        <taxon>Fungi</taxon>
        <taxon>Dikarya</taxon>
        <taxon>Ascomycota</taxon>
        <taxon>Pezizomycotina</taxon>
        <taxon>Dothideomycetes</taxon>
        <taxon>Pleosporomycetidae</taxon>
        <taxon>Pleosporales</taxon>
        <taxon>Lindgomycetaceae</taxon>
        <taxon>Lindgomyces</taxon>
    </lineage>
</organism>
<dbReference type="EMBL" id="MU003495">
    <property type="protein sequence ID" value="KAF2476019.1"/>
    <property type="molecule type" value="Genomic_DNA"/>
</dbReference>
<evidence type="ECO:0000313" key="2">
    <source>
        <dbReference type="Proteomes" id="UP000799755"/>
    </source>
</evidence>
<name>A0ACB6R9U5_9PLEO</name>
<keyword evidence="2" id="KW-1185">Reference proteome</keyword>
<dbReference type="Proteomes" id="UP000799755">
    <property type="component" value="Unassembled WGS sequence"/>
</dbReference>
<accession>A0ACB6R9U5</accession>
<sequence length="264" mass="29149">MMRCCAILATSTPNIAQSQVSKIKPLNSGILISKLPLVAPRLYSGKRSESYADARAKPSSREKSPESLAGIGSHMKLGIAPLHRTCCGVQDLAQIRITRSRAIYIHLHDTRFNKSLADALRQSGSLLRSAGRNHLTHSKYKNLIGHLPFCVKILSPLSVRLHLRIAGSAAYIALIDDGRPQHPAIVHSNTFMRRMEANRGSLTEPVREHIILILLMLVLAVDTLNQLQTPRHALNPPWATTRAHSIHPFPGYSFISVLSGRHGR</sequence>
<comment type="caution">
    <text evidence="1">The sequence shown here is derived from an EMBL/GenBank/DDBJ whole genome shotgun (WGS) entry which is preliminary data.</text>
</comment>